<keyword evidence="2" id="KW-0812">Transmembrane</keyword>
<gene>
    <name evidence="3" type="ORF">GLX27_001361</name>
</gene>
<keyword evidence="4" id="KW-1185">Reference proteome</keyword>
<keyword evidence="2" id="KW-1133">Transmembrane helix</keyword>
<dbReference type="Proteomes" id="UP000818624">
    <property type="component" value="Chromosome 1"/>
</dbReference>
<dbReference type="EC" id="2.3.1.225" evidence="3"/>
<feature type="transmembrane region" description="Helical" evidence="2">
    <location>
        <begin position="190"/>
        <end position="211"/>
    </location>
</feature>
<accession>A0ABY8EME4</accession>
<evidence type="ECO:0000313" key="4">
    <source>
        <dbReference type="Proteomes" id="UP000818624"/>
    </source>
</evidence>
<keyword evidence="2" id="KW-0472">Membrane</keyword>
<evidence type="ECO:0000313" key="3">
    <source>
        <dbReference type="EMBL" id="WFD46722.1"/>
    </source>
</evidence>
<proteinExistence type="predicted"/>
<reference evidence="3 4" key="1">
    <citation type="journal article" date="2020" name="Elife">
        <title>Loss of centromere function drives karyotype evolution in closely related Malassezia species.</title>
        <authorList>
            <person name="Sankaranarayanan S.R."/>
            <person name="Ianiri G."/>
            <person name="Coelho M.A."/>
            <person name="Reza M.H."/>
            <person name="Thimmappa B.C."/>
            <person name="Ganguly P."/>
            <person name="Vadnala R.N."/>
            <person name="Sun S."/>
            <person name="Siddharthan R."/>
            <person name="Tellgren-Roth C."/>
            <person name="Dawson T.L."/>
            <person name="Heitman J."/>
            <person name="Sanyal K."/>
        </authorList>
    </citation>
    <scope>NUCLEOTIDE SEQUENCE [LARGE SCALE GENOMIC DNA]</scope>
    <source>
        <strain evidence="3">CBS14141</strain>
    </source>
</reference>
<feature type="region of interest" description="Disordered" evidence="1">
    <location>
        <begin position="1"/>
        <end position="27"/>
    </location>
</feature>
<keyword evidence="3" id="KW-0808">Transferase</keyword>
<protein>
    <submittedName>
        <fullName evidence="3">Protein S-acyltransferase</fullName>
        <ecNumber evidence="3">2.3.1.225</ecNumber>
    </submittedName>
</protein>
<evidence type="ECO:0000256" key="2">
    <source>
        <dbReference type="SAM" id="Phobius"/>
    </source>
</evidence>
<dbReference type="GO" id="GO:0019706">
    <property type="term" value="F:protein-cysteine S-palmitoyltransferase activity"/>
    <property type="evidence" value="ECO:0007669"/>
    <property type="project" value="UniProtKB-EC"/>
</dbReference>
<keyword evidence="3" id="KW-0012">Acyltransferase</keyword>
<name>A0ABY8EME4_MALFU</name>
<sequence length="343" mass="38124">MNRDEDLFSSVKQHIQSSKPVADAPYNGPVAYDTESVYRLEQANDGIYETSVMQPTRTGPYDVGQTYAQQPYLRASPPGAQSMTSIPPYSPSRYVNTWGESEAELPLTKHGSTMNFAEDEYDEARQLDQPLYSEQSHKPSLLTNWMGSSSHHEAYTAGNSEHSGKFTWSNPDLLQRQIDQRQRGVGRQSWPIVSWFLALGMVGAFIAELILAKETTGQAIQTHPQVQPMLGPSVEFLISFGARFVPCMRNVPGLPATNKLPCLEYTTSSTNEFTDSQLCPLSQICGLSDAQNPDQSWRFVSAIVRRLTDTSSCTLASSVRVPLTQTSYSTFLFSLHFAVKLKS</sequence>
<organism evidence="3 4">
    <name type="scientific">Malassezia furfur</name>
    <name type="common">Pityriasis versicolor infection agent</name>
    <name type="synonym">Pityrosporum furfur</name>
    <dbReference type="NCBI Taxonomy" id="55194"/>
    <lineage>
        <taxon>Eukaryota</taxon>
        <taxon>Fungi</taxon>
        <taxon>Dikarya</taxon>
        <taxon>Basidiomycota</taxon>
        <taxon>Ustilaginomycotina</taxon>
        <taxon>Malasseziomycetes</taxon>
        <taxon>Malasseziales</taxon>
        <taxon>Malasseziaceae</taxon>
        <taxon>Malassezia</taxon>
    </lineage>
</organism>
<evidence type="ECO:0000256" key="1">
    <source>
        <dbReference type="SAM" id="MobiDB-lite"/>
    </source>
</evidence>
<feature type="compositionally biased region" description="Polar residues" evidence="1">
    <location>
        <begin position="10"/>
        <end position="19"/>
    </location>
</feature>
<dbReference type="EMBL" id="CP046234">
    <property type="protein sequence ID" value="WFD46722.1"/>
    <property type="molecule type" value="Genomic_DNA"/>
</dbReference>